<dbReference type="InterPro" id="IPR002877">
    <property type="entry name" value="RNA_MeTrfase_FtsJ_dom"/>
</dbReference>
<keyword evidence="6" id="KW-0507">mRNA processing</keyword>
<keyword evidence="10" id="KW-0378">Hydrolase</keyword>
<dbReference type="InterPro" id="IPR027351">
    <property type="entry name" value="(+)RNA_virus_helicase_core_dom"/>
</dbReference>
<dbReference type="Gene3D" id="3.40.50.150">
    <property type="entry name" value="Vaccinia Virus protein VP39"/>
    <property type="match status" value="1"/>
</dbReference>
<dbReference type="PROSITE" id="PS50507">
    <property type="entry name" value="RDRP_SSRNA_POS"/>
    <property type="match status" value="1"/>
</dbReference>
<evidence type="ECO:0000256" key="2">
    <source>
        <dbReference type="ARBA" id="ARBA00004531"/>
    </source>
</evidence>
<feature type="domain" description="(+)RNA virus helicase C-terminal" evidence="20">
    <location>
        <begin position="2231"/>
        <end position="2571"/>
    </location>
</feature>
<dbReference type="Gene3D" id="3.40.50.300">
    <property type="entry name" value="P-loop containing nucleotide triphosphate hydrolases"/>
    <property type="match status" value="2"/>
</dbReference>
<evidence type="ECO:0000256" key="7">
    <source>
        <dbReference type="ARBA" id="ARBA00022679"/>
    </source>
</evidence>
<evidence type="ECO:0000256" key="4">
    <source>
        <dbReference type="ARBA" id="ARBA00022484"/>
    </source>
</evidence>
<dbReference type="GO" id="GO:0003968">
    <property type="term" value="F:RNA-directed RNA polymerase activity"/>
    <property type="evidence" value="ECO:0007669"/>
    <property type="project" value="UniProtKB-KW"/>
</dbReference>
<dbReference type="InterPro" id="IPR001788">
    <property type="entry name" value="RNA-dep_RNA_pol_alsuvir"/>
</dbReference>
<evidence type="ECO:0000256" key="9">
    <source>
        <dbReference type="ARBA" id="ARBA00022741"/>
    </source>
</evidence>
<protein>
    <recommendedName>
        <fullName evidence="3">Replicase large subunit</fullName>
    </recommendedName>
</protein>
<dbReference type="GO" id="GO:0006370">
    <property type="term" value="P:7-methylguanosine mRNA capping"/>
    <property type="evidence" value="ECO:0007669"/>
    <property type="project" value="UniProtKB-KW"/>
</dbReference>
<evidence type="ECO:0000259" key="21">
    <source>
        <dbReference type="PROSITE" id="PS51743"/>
    </source>
</evidence>
<dbReference type="InterPro" id="IPR043502">
    <property type="entry name" value="DNA/RNA_pol_sf"/>
</dbReference>
<evidence type="ECO:0000256" key="10">
    <source>
        <dbReference type="ARBA" id="ARBA00022801"/>
    </source>
</evidence>
<evidence type="ECO:0000256" key="17">
    <source>
        <dbReference type="SAM" id="MobiDB-lite"/>
    </source>
</evidence>
<dbReference type="Gene3D" id="3.90.70.80">
    <property type="match status" value="1"/>
</dbReference>
<dbReference type="GO" id="GO:0016787">
    <property type="term" value="F:hydrolase activity"/>
    <property type="evidence" value="ECO:0007669"/>
    <property type="project" value="UniProtKB-KW"/>
</dbReference>
<keyword evidence="14" id="KW-0693">Viral RNA replication</keyword>
<dbReference type="Pfam" id="PF01660">
    <property type="entry name" value="Vmethyltransf"/>
    <property type="match status" value="1"/>
</dbReference>
<dbReference type="GO" id="GO:0005524">
    <property type="term" value="F:ATP binding"/>
    <property type="evidence" value="ECO:0007669"/>
    <property type="project" value="UniProtKB-KW"/>
</dbReference>
<evidence type="ECO:0000256" key="5">
    <source>
        <dbReference type="ARBA" id="ARBA00022562"/>
    </source>
</evidence>
<dbReference type="GO" id="GO:0042025">
    <property type="term" value="C:host cell nucleus"/>
    <property type="evidence" value="ECO:0007669"/>
    <property type="project" value="UniProtKB-SubCell"/>
</dbReference>
<name>A0A6B9KNJ1_9VIRU</name>
<dbReference type="InterPro" id="IPR029063">
    <property type="entry name" value="SAM-dependent_MTases_sf"/>
</dbReference>
<feature type="domain" description="OTU" evidence="19">
    <location>
        <begin position="731"/>
        <end position="852"/>
    </location>
</feature>
<dbReference type="CDD" id="cd22744">
    <property type="entry name" value="OTU"/>
    <property type="match status" value="1"/>
</dbReference>
<evidence type="ECO:0000259" key="20">
    <source>
        <dbReference type="PROSITE" id="PS51657"/>
    </source>
</evidence>
<dbReference type="GO" id="GO:0003724">
    <property type="term" value="F:RNA helicase activity"/>
    <property type="evidence" value="ECO:0007669"/>
    <property type="project" value="UniProtKB-EC"/>
</dbReference>
<evidence type="ECO:0000256" key="6">
    <source>
        <dbReference type="ARBA" id="ARBA00022664"/>
    </source>
</evidence>
<dbReference type="InterPro" id="IPR027417">
    <property type="entry name" value="P-loop_NTPase"/>
</dbReference>
<keyword evidence="8" id="KW-0548">Nucleotidyltransferase</keyword>
<evidence type="ECO:0000256" key="8">
    <source>
        <dbReference type="ARBA" id="ARBA00022695"/>
    </source>
</evidence>
<dbReference type="PROSITE" id="PS50802">
    <property type="entry name" value="OTU"/>
    <property type="match status" value="1"/>
</dbReference>
<evidence type="ECO:0000256" key="3">
    <source>
        <dbReference type="ARBA" id="ARBA00013540"/>
    </source>
</evidence>
<evidence type="ECO:0000256" key="15">
    <source>
        <dbReference type="ARBA" id="ARBA00023042"/>
    </source>
</evidence>
<evidence type="ECO:0000256" key="14">
    <source>
        <dbReference type="ARBA" id="ARBA00022953"/>
    </source>
</evidence>
<evidence type="ECO:0000256" key="1">
    <source>
        <dbReference type="ARBA" id="ARBA00004147"/>
    </source>
</evidence>
<dbReference type="InterPro" id="IPR002588">
    <property type="entry name" value="Alphavirus-like_MT_dom"/>
</dbReference>
<dbReference type="SUPFAM" id="SSF56672">
    <property type="entry name" value="DNA/RNA polymerases"/>
    <property type="match status" value="1"/>
</dbReference>
<dbReference type="Pfam" id="PF00978">
    <property type="entry name" value="RdRP_2"/>
    <property type="match status" value="1"/>
</dbReference>
<comment type="subcellular location">
    <subcellularLocation>
        <location evidence="2">Host endomembrane system</location>
        <topology evidence="2">Peripheral membrane protein</topology>
    </subcellularLocation>
    <subcellularLocation>
        <location evidence="1">Host nucleus</location>
    </subcellularLocation>
</comment>
<dbReference type="SUPFAM" id="SSF52540">
    <property type="entry name" value="P-loop containing nucleoside triphosphate hydrolases"/>
    <property type="match status" value="1"/>
</dbReference>
<keyword evidence="4" id="KW-0696">RNA-directed RNA polymerase</keyword>
<accession>A0A6B9KNJ1</accession>
<evidence type="ECO:0000256" key="11">
    <source>
        <dbReference type="ARBA" id="ARBA00022806"/>
    </source>
</evidence>
<keyword evidence="11" id="KW-0347">Helicase</keyword>
<evidence type="ECO:0000259" key="18">
    <source>
        <dbReference type="PROSITE" id="PS50507"/>
    </source>
</evidence>
<evidence type="ECO:0000256" key="16">
    <source>
        <dbReference type="ARBA" id="ARBA00047984"/>
    </source>
</evidence>
<dbReference type="InterPro" id="IPR003323">
    <property type="entry name" value="OTU_dom"/>
</dbReference>
<keyword evidence="15" id="KW-0506">mRNA capping</keyword>
<dbReference type="InterPro" id="IPR007094">
    <property type="entry name" value="RNA-dir_pol_PSvirus"/>
</dbReference>
<evidence type="ECO:0000259" key="19">
    <source>
        <dbReference type="PROSITE" id="PS50802"/>
    </source>
</evidence>
<dbReference type="Pfam" id="PF01728">
    <property type="entry name" value="FtsJ"/>
    <property type="match status" value="1"/>
</dbReference>
<proteinExistence type="predicted"/>
<feature type="region of interest" description="Disordered" evidence="17">
    <location>
        <begin position="1870"/>
        <end position="1935"/>
    </location>
</feature>
<dbReference type="EMBL" id="MN661112">
    <property type="protein sequence ID" value="QHA33742.1"/>
    <property type="molecule type" value="Genomic_RNA"/>
</dbReference>
<dbReference type="GO" id="GO:0033645">
    <property type="term" value="C:host cell endomembrane system"/>
    <property type="evidence" value="ECO:0007669"/>
    <property type="project" value="UniProtKB-SubCell"/>
</dbReference>
<reference evidence="22" key="1">
    <citation type="submission" date="2019-11" db="EMBL/GenBank/DDBJ databases">
        <authorList>
            <person name="Nitsche A."/>
            <person name="Hankeln T."/>
            <person name="Acosta O."/>
            <person name="Velez I.D."/>
            <person name="Schiemann D.J."/>
        </authorList>
    </citation>
    <scope>NUCLEOTIDE SEQUENCE</scope>
    <source>
        <strain evidence="22">AVLV/Mati 1755-5</strain>
    </source>
</reference>
<evidence type="ECO:0000256" key="13">
    <source>
        <dbReference type="ARBA" id="ARBA00022884"/>
    </source>
</evidence>
<dbReference type="GO" id="GO:0039694">
    <property type="term" value="P:viral RNA genome replication"/>
    <property type="evidence" value="ECO:0007669"/>
    <property type="project" value="InterPro"/>
</dbReference>
<keyword evidence="13" id="KW-0694">RNA-binding</keyword>
<dbReference type="GO" id="GO:0008174">
    <property type="term" value="F:mRNA methyltransferase activity"/>
    <property type="evidence" value="ECO:0007669"/>
    <property type="project" value="UniProtKB-UniRule"/>
</dbReference>
<keyword evidence="12" id="KW-0067">ATP-binding</keyword>
<dbReference type="GO" id="GO:0006351">
    <property type="term" value="P:DNA-templated transcription"/>
    <property type="evidence" value="ECO:0007669"/>
    <property type="project" value="InterPro"/>
</dbReference>
<keyword evidence="5" id="KW-1048">Host nucleus</keyword>
<dbReference type="PROSITE" id="PS51743">
    <property type="entry name" value="ALPHAVIRUS_MT"/>
    <property type="match status" value="1"/>
</dbReference>
<keyword evidence="9" id="KW-0547">Nucleotide-binding</keyword>
<dbReference type="Pfam" id="PF01443">
    <property type="entry name" value="Viral_helicase1"/>
    <property type="match status" value="1"/>
</dbReference>
<feature type="domain" description="Alphavirus-like MT" evidence="21">
    <location>
        <begin position="148"/>
        <end position="353"/>
    </location>
</feature>
<dbReference type="GO" id="GO:0003723">
    <property type="term" value="F:RNA binding"/>
    <property type="evidence" value="ECO:0007669"/>
    <property type="project" value="UniProtKB-KW"/>
</dbReference>
<keyword evidence="7" id="KW-0808">Transferase</keyword>
<evidence type="ECO:0000256" key="12">
    <source>
        <dbReference type="ARBA" id="ARBA00022840"/>
    </source>
</evidence>
<sequence>MLLAYARHDLLLPGIRLVKPGLYHVDDRSTVMTLADVVAQALGTDARIGGLDYKPTGNKGLDLQSAAETRATGISAVQALCALAGTDIQEHFADAARKQLKACIEAPDHFLKDALSPLLTSRQHFHIPYQNDPVATAQLQKEYPELHLTTGTTHQPHAYAASARLAGEELILRKFNYSPQAVVPPGYDVLYKDIGGNPSRHATHGRYNIHCCTPPIDLRDSARETTRSEIMWNAVGNGKLSKKMYEAYHTKAGTKQRCYQRGELCQYKAKFAFMIHSQYDVDLAAFQQMLDVTEPIMLISVVNFVPAIMYAEQGCDGLMGLNWYKSDGRIHFDFVNDPSMGYSHKETQFIEMITAQVVVTPKGRVYLCERFVRGDAMFLQYTYCSIQPETMDLRAEYALWDAYRTDKVILCGWEFDHRRFADSKFSTPNNRFVRFTRRFIEIDGRFFELMYIHCIRSGDKSYNFNEVFSAGATFCTKMSINGNDVRAVNRVPVSELVLAIVTIYCIAYRDRYQAGKSIEAFVASEKDARQSGHLGLTACFSAAWKVVTDRSGIISTCLDKWNEFVDSVANIHSKSDLDVRMLGAVRCVRFSEFITVSGEFESNEDGLRDLSIGHLDIEVDKDGLLTTVVNVMRERVGSPEVQAKAAAEPVIPMVKVVKPKADDPMDTVPPLQRVYPHEFNNAVFPGMLVNAASNKSARGLKNNFHAHMTKTENPAQLKELRSAKYTCTVRVDVVPVAADGNCLFTALAHYTGSDVASMRRLLYDASTVKDEDMLLMDGSRKSWGSTDSVTVFSRVYQCRVCIHMVENGATCETMVYTDSSVPETAPVHHIRWKISGNVLGVYSAHVDVLVPREEVPAAWKTMFAAVRLLPHHATDEYRDFNARQQLKGLSLLDAVSRRLDGMAVLELGAAPGTWTRMLLPVVVSTGGVYHAVSHVGGLKYYDDIGDFDCENAKFFDCDAMLYLTNNSTKYDLVLCDIADSDSWLRGGAQIGVLYQAQTALKEDGNLVVKLSNAFLTDADTCLNSMKTKFAAVTVVKPDGCRMRNSECYVVATGYGGVSEYSDPVVDRKSIATAVGNFCTALTSGATLQIVQCDEKYCSLREKFLSVKAATPALDPVEPVLASFLAEVLPKTEVANWEGLEEWLHGTWPQGDMYLHLLDVGVYTERAHYDVDDVASRFALTNCAYLCNGEMPAVFAERFVPVEAATAILADEFDPVHFSYHPTVYVTRVRNPSAIPVAPEGYEHSTIHRARYTAFNDPSVFVVYSKDALTTVGVDWRAHMRAGIAHAAAGKAPIPVELLAFQLKGLTAGGVLEDMLSLKACPEHPEDDSGCHTCVYINGQSSQPGVLQAAWRRVLNYARTLPSESVRDYFDLMRTIPASEEKHVGAWMSLLRHREQGRIENGQVVSFKEPPVVRLTKKYLPVASCARAAIALEPGMATIVDSEKKQRITTRTYGMQSTLTVSYHGVKGKTFATRGSSMIGESTGVVRRTHDTQVSVQDLRLMRHVATSTTTLIEVVTDTTFEPVRFPSTRKLVSASAQTDEDAAFPALVLWQRSAPVKKGSPPVVPGVLVELESDLPDDASYGSTITPDDVSAEVSKDSAWRSDATSETIVSLDTAHKAKEMVEGKPNWRLVCERALKRVRRKSKRSDTESLLGSGVTQSVPSLTQTIPSLITGASSLDLGSGSLFSRYTVTSASSQSDGVSKAVACAAAVGPASSALVELIDLTTEPSELPVSEVLERPMVNSAQSARPEVVPRTAPITASPATAVVELPGVDAPERRCDSIELKTLCPPSPLTPPVPAPRRRTEVASQQPIAIPPVPAKRQEKPKLSPVVEEIEMTFVNTRIEETNMSREEIARYAEELRKLNEAKEANSAASVKSKLPGASIPATLPPGFRQAGNNAKPAPAPAPAATTPDASNKPVPASGPPSKTVPGPNQSVSMAELRDSLPRNKAKDTLATRSIWTAYPNDCKVHLALCHQSGDTLVLPPSIAKRVGADVATVKAVRAAGFADVSAPQAGWRGLWRGTDRHEVLVPVATGNHEQVLRAVLEWMPPDVSRVAIEASAELGDAALANLVRDLGRLVCLVDSRTRSWRGVMHILEPLKNPLPTTTNTNAFPKLSRKEKGLIDDPPWIKVNSNVDKFRNSMIEFKYLTANSDNYNKAEFRNQQLHPKNGPPSDKLGSMARAGYNVYDQETQTYLVQNLRQQYSHAYSPSLDTYVPWDDKKRRFQTGDRYVLTSKFTEIMLNQKILVTIEPFNVLRMEMPEIEWINGPPGCGKTYTIVQTTTISTSATEGRDLVLSMTTEGKLSVQAAVKVKNPSLDAAALKAHIRTVASLFANGTSLVYERVLIDEALMSHAGMIGYVAALTRTRKILIIGDIHQIPYVDRDHMCNVKYYSPACFTDITSFKEITYRCPIDTTYALSSLYPGFCTSSTVVTSMRRLSYAAEYSGIVKDLEECLYLVHFQSDKDYLIRERFGTGRGSRVLTIHEAQGLTFRHVVCIRTNARPLALYSDPPYAVVAVSRHTQSFRYYTDHDDAITDLIQRAWRMDRSQLTTWNTPRLSAAKERVAKEEAKRNPPKLTAGGLMFEAETYLRPLQAEHDETLVKGLPAATHLPLVPVVPKRVSWASFFKPAKYKMAVEEDINYLQAFYDSAMPGVSCWEYRNDQLLMEMEDTTLFSTDVEIIPIKGVYQPPKFGKLRPRIRTIMQARKVPSQKESVLGAIKRNLNSPQLANQNLSPEALGERLFLNFTRSGIDQSKLHLIDMYQKDPVTISSPIVSAWLEKQPPARRAQIVSDLPLHLRPYNRFSYMVKADVKPQLTPGAQTKYPSVQTIVYNDPCVNAIFCPIYNVLFERLISVLHPKVLMYTGMSAGEFELELNAKLDARVAYQCKTIENDFSKYDKAQQAALRRYERLLWEYVGLDSELSQIWDDSRRESTVTDRRNGVRFRTTFQRKSGEATTFSGNTLVALSIVLAVMDIDDIALVMVAGDDSMVYLRPDAEFADSSKLIADLFNLECKLLQAYKVPYFCSKFLVTTQDWTYVVHDPLKFVTKLGRLDMSNYQHVEEYRVSCVDTMKSLFNPIVIQGLSVGVMERYGGGFGDLTKLLCVLKTLCHSPERFASLFVHDRGVTLCHDVSSRKLD</sequence>
<dbReference type="PROSITE" id="PS51657">
    <property type="entry name" value="PSRV_HELICASE"/>
    <property type="match status" value="1"/>
</dbReference>
<evidence type="ECO:0000313" key="22">
    <source>
        <dbReference type="EMBL" id="QHA33742.1"/>
    </source>
</evidence>
<organism evidence="22">
    <name type="scientific">Atrato Virga-like virus 3</name>
    <dbReference type="NCBI Taxonomy" id="2689342"/>
    <lineage>
        <taxon>Viruses</taxon>
        <taxon>Riboviria</taxon>
        <taxon>Orthornavirae</taxon>
        <taxon>Kitrinoviricota</taxon>
        <taxon>Alsuviricetes</taxon>
        <taxon>Martellivirales</taxon>
        <taxon>Virgaviridae</taxon>
    </lineage>
</organism>
<dbReference type="SUPFAM" id="SSF53335">
    <property type="entry name" value="S-adenosyl-L-methionine-dependent methyltransferases"/>
    <property type="match status" value="1"/>
</dbReference>
<comment type="catalytic activity">
    <reaction evidence="16">
        <text>ATP + H2O = ADP + phosphate + H(+)</text>
        <dbReference type="Rhea" id="RHEA:13065"/>
        <dbReference type="ChEBI" id="CHEBI:15377"/>
        <dbReference type="ChEBI" id="CHEBI:15378"/>
        <dbReference type="ChEBI" id="CHEBI:30616"/>
        <dbReference type="ChEBI" id="CHEBI:43474"/>
        <dbReference type="ChEBI" id="CHEBI:456216"/>
        <dbReference type="EC" id="3.6.4.13"/>
    </reaction>
</comment>
<dbReference type="GO" id="GO:0032259">
    <property type="term" value="P:methylation"/>
    <property type="evidence" value="ECO:0007669"/>
    <property type="project" value="InterPro"/>
</dbReference>
<feature type="domain" description="RdRp catalytic" evidence="18">
    <location>
        <begin position="2884"/>
        <end position="2997"/>
    </location>
</feature>
<dbReference type="GO" id="GO:0016556">
    <property type="term" value="P:mRNA modification"/>
    <property type="evidence" value="ECO:0007669"/>
    <property type="project" value="InterPro"/>
</dbReference>